<proteinExistence type="predicted"/>
<comment type="caution">
    <text evidence="2">The sequence shown here is derived from an EMBL/GenBank/DDBJ whole genome shotgun (WGS) entry which is preliminary data.</text>
</comment>
<protein>
    <submittedName>
        <fullName evidence="2">Uncharacterized protein</fullName>
    </submittedName>
</protein>
<feature type="non-terminal residue" evidence="2">
    <location>
        <position position="1"/>
    </location>
</feature>
<gene>
    <name evidence="2" type="ORF">Vretifemale_11920</name>
</gene>
<evidence type="ECO:0000256" key="1">
    <source>
        <dbReference type="SAM" id="MobiDB-lite"/>
    </source>
</evidence>
<name>A0A8J4FRL1_9CHLO</name>
<evidence type="ECO:0000313" key="3">
    <source>
        <dbReference type="Proteomes" id="UP000747110"/>
    </source>
</evidence>
<sequence>DVMQPGAVRSSSAGGTSDGGLVGTPPGVKLSNNCNEVGPPPPPPPLPSWASLFGGVCLGSPGWWCRLLPVLPPAGSLTNTCFPASARPGTAAGTTAAAAAVAASAVLLPSGPCGERCSGAPLALTLMPPPAKRDGAWLQ</sequence>
<dbReference type="EMBL" id="BNCP01000026">
    <property type="protein sequence ID" value="GIL83109.1"/>
    <property type="molecule type" value="Genomic_DNA"/>
</dbReference>
<dbReference type="Proteomes" id="UP000747110">
    <property type="component" value="Unassembled WGS sequence"/>
</dbReference>
<reference evidence="2" key="1">
    <citation type="journal article" date="2021" name="Proc. Natl. Acad. Sci. U.S.A.">
        <title>Three genomes in the algal genus Volvox reveal the fate of a haploid sex-determining region after a transition to homothallism.</title>
        <authorList>
            <person name="Yamamoto K."/>
            <person name="Hamaji T."/>
            <person name="Kawai-Toyooka H."/>
            <person name="Matsuzaki R."/>
            <person name="Takahashi F."/>
            <person name="Nishimura Y."/>
            <person name="Kawachi M."/>
            <person name="Noguchi H."/>
            <person name="Minakuchi Y."/>
            <person name="Umen J.G."/>
            <person name="Toyoda A."/>
            <person name="Nozaki H."/>
        </authorList>
    </citation>
    <scope>NUCLEOTIDE SEQUENCE</scope>
    <source>
        <strain evidence="2">NIES-3786</strain>
    </source>
</reference>
<accession>A0A8J4FRL1</accession>
<organism evidence="2 3">
    <name type="scientific">Volvox reticuliferus</name>
    <dbReference type="NCBI Taxonomy" id="1737510"/>
    <lineage>
        <taxon>Eukaryota</taxon>
        <taxon>Viridiplantae</taxon>
        <taxon>Chlorophyta</taxon>
        <taxon>core chlorophytes</taxon>
        <taxon>Chlorophyceae</taxon>
        <taxon>CS clade</taxon>
        <taxon>Chlamydomonadales</taxon>
        <taxon>Volvocaceae</taxon>
        <taxon>Volvox</taxon>
    </lineage>
</organism>
<keyword evidence="3" id="KW-1185">Reference proteome</keyword>
<dbReference type="AlphaFoldDB" id="A0A8J4FRL1"/>
<evidence type="ECO:0000313" key="2">
    <source>
        <dbReference type="EMBL" id="GIL83109.1"/>
    </source>
</evidence>
<feature type="region of interest" description="Disordered" evidence="1">
    <location>
        <begin position="1"/>
        <end position="45"/>
    </location>
</feature>